<reference evidence="1" key="2">
    <citation type="submission" date="2020-09" db="EMBL/GenBank/DDBJ databases">
        <authorList>
            <person name="Sun Q."/>
            <person name="Zhou Y."/>
        </authorList>
    </citation>
    <scope>NUCLEOTIDE SEQUENCE</scope>
    <source>
        <strain evidence="1">CGMCC 1.15758</strain>
    </source>
</reference>
<proteinExistence type="predicted"/>
<comment type="caution">
    <text evidence="1">The sequence shown here is derived from an EMBL/GenBank/DDBJ whole genome shotgun (WGS) entry which is preliminary data.</text>
</comment>
<gene>
    <name evidence="1" type="ORF">GCM10010995_15240</name>
</gene>
<dbReference type="RefSeq" id="WP_117004073.1">
    <property type="nucleotide sequence ID" value="NZ_BMJS01000016.1"/>
</dbReference>
<organism evidence="1 2">
    <name type="scientific">Cysteiniphilum litorale</name>
    <dbReference type="NCBI Taxonomy" id="2056700"/>
    <lineage>
        <taxon>Bacteria</taxon>
        <taxon>Pseudomonadati</taxon>
        <taxon>Pseudomonadota</taxon>
        <taxon>Gammaproteobacteria</taxon>
        <taxon>Thiotrichales</taxon>
        <taxon>Fastidiosibacteraceae</taxon>
        <taxon>Cysteiniphilum</taxon>
    </lineage>
</organism>
<dbReference type="Proteomes" id="UP000636949">
    <property type="component" value="Unassembled WGS sequence"/>
</dbReference>
<dbReference type="EMBL" id="BMJS01000016">
    <property type="protein sequence ID" value="GGF98946.1"/>
    <property type="molecule type" value="Genomic_DNA"/>
</dbReference>
<keyword evidence="2" id="KW-1185">Reference proteome</keyword>
<evidence type="ECO:0000313" key="1">
    <source>
        <dbReference type="EMBL" id="GGF98946.1"/>
    </source>
</evidence>
<protein>
    <submittedName>
        <fullName evidence="1">Uncharacterized protein</fullName>
    </submittedName>
</protein>
<accession>A0A8J3E956</accession>
<dbReference type="AlphaFoldDB" id="A0A8J3E956"/>
<evidence type="ECO:0000313" key="2">
    <source>
        <dbReference type="Proteomes" id="UP000636949"/>
    </source>
</evidence>
<name>A0A8J3E956_9GAMM</name>
<dbReference type="OrthoDB" id="4761717at2"/>
<sequence>MSQNTDNKTLELPEIINAVSSEFLHLLKHLDPDFTIENITFDDKAAIDRKGAFLGLNNDQSRLAYIPIARLNRFTLPSALPNSNPIFMELLLPYNVGSKSLRSSFAVQTTVRRALTATGVMIPESMIVKLEQHFNTPDISISHISEGIAAIYALPKPDGGSLGSSCMQGCNKNWFEIYDNEPAIGCLVAKDNEGQLVGRAITWQVDSGATCCDRCYGTSSYIEEAIVAYAQKNGMYYKSNNNMDTPESWVCNNSTLPSVCQTVTLKQEEYHHYPYMDTFKYLNTYNGELNCFDDCNHDAELTSTNGYHNNLGYCERCDTHYSSDRIRYVDHMDVCDDCFDEYYTSCDQCDEYVHRDKITPAQGDRYVCQDCLDNDYVCCDECTSYVHTDDIYRFDCGDICPKCIEGARP</sequence>
<reference evidence="1" key="1">
    <citation type="journal article" date="2014" name="Int. J. Syst. Evol. Microbiol.">
        <title>Complete genome sequence of Corynebacterium casei LMG S-19264T (=DSM 44701T), isolated from a smear-ripened cheese.</title>
        <authorList>
            <consortium name="US DOE Joint Genome Institute (JGI-PGF)"/>
            <person name="Walter F."/>
            <person name="Albersmeier A."/>
            <person name="Kalinowski J."/>
            <person name="Ruckert C."/>
        </authorList>
    </citation>
    <scope>NUCLEOTIDE SEQUENCE</scope>
    <source>
        <strain evidence="1">CGMCC 1.15758</strain>
    </source>
</reference>